<evidence type="ECO:0000313" key="2">
    <source>
        <dbReference type="EMBL" id="MDR7348258.1"/>
    </source>
</evidence>
<protein>
    <submittedName>
        <fullName evidence="2">Uncharacterized lipoprotein YehR (DUF1307 family)</fullName>
    </submittedName>
</protein>
<dbReference type="SUPFAM" id="SSF160704">
    <property type="entry name" value="YehR-like"/>
    <property type="match status" value="1"/>
</dbReference>
<sequence>MKISRTPLKKTIALTALPFAAVLGLSACGEQEPEDTAFTQNQNGVEMRLTYTHVGDEVIKQTASNEINYEEAGFENKEQAQEVLDMLLAESQDIEGYEISMDYGETTATEEVVIDYEVIDVAELEGVPGFEGSNLEDADYISLDESRELLEAQGFTEVE</sequence>
<proteinExistence type="predicted"/>
<keyword evidence="3" id="KW-1185">Reference proteome</keyword>
<dbReference type="PIRSF" id="PIRSF006187">
    <property type="entry name" value="DUF1307"/>
    <property type="match status" value="1"/>
</dbReference>
<dbReference type="Gene3D" id="3.30.1830.10">
    <property type="entry name" value="YehR-like"/>
    <property type="match status" value="1"/>
</dbReference>
<dbReference type="RefSeq" id="WP_310175270.1">
    <property type="nucleotide sequence ID" value="NZ_BAABHE010000002.1"/>
</dbReference>
<name>A0ABU2B671_9MICC</name>
<comment type="caution">
    <text evidence="2">The sequence shown here is derived from an EMBL/GenBank/DDBJ whole genome shotgun (WGS) entry which is preliminary data.</text>
</comment>
<reference evidence="2 3" key="1">
    <citation type="submission" date="2023-07" db="EMBL/GenBank/DDBJ databases">
        <title>Sequencing the genomes of 1000 actinobacteria strains.</title>
        <authorList>
            <person name="Klenk H.-P."/>
        </authorList>
    </citation>
    <scope>NUCLEOTIDE SEQUENCE [LARGE SCALE GENOMIC DNA]</scope>
    <source>
        <strain evidence="2 3">DSM 22966</strain>
    </source>
</reference>
<keyword evidence="1" id="KW-0732">Signal</keyword>
<dbReference type="PROSITE" id="PS51257">
    <property type="entry name" value="PROKAR_LIPOPROTEIN"/>
    <property type="match status" value="1"/>
</dbReference>
<dbReference type="InterPro" id="IPR036699">
    <property type="entry name" value="YehR-like_sf"/>
</dbReference>
<gene>
    <name evidence="2" type="ORF">J2S62_002515</name>
</gene>
<feature type="signal peptide" evidence="1">
    <location>
        <begin position="1"/>
        <end position="29"/>
    </location>
</feature>
<organism evidence="2 3">
    <name type="scientific">Enteractinococcus fodinae</name>
    <dbReference type="NCBI Taxonomy" id="684663"/>
    <lineage>
        <taxon>Bacteria</taxon>
        <taxon>Bacillati</taxon>
        <taxon>Actinomycetota</taxon>
        <taxon>Actinomycetes</taxon>
        <taxon>Micrococcales</taxon>
        <taxon>Micrococcaceae</taxon>
    </lineage>
</organism>
<keyword evidence="2" id="KW-0449">Lipoprotein</keyword>
<evidence type="ECO:0000313" key="3">
    <source>
        <dbReference type="Proteomes" id="UP001183794"/>
    </source>
</evidence>
<feature type="chain" id="PRO_5046078688" evidence="1">
    <location>
        <begin position="30"/>
        <end position="159"/>
    </location>
</feature>
<dbReference type="Pfam" id="PF06998">
    <property type="entry name" value="DUF1307"/>
    <property type="match status" value="1"/>
</dbReference>
<evidence type="ECO:0000256" key="1">
    <source>
        <dbReference type="SAM" id="SignalP"/>
    </source>
</evidence>
<accession>A0ABU2B671</accession>
<dbReference type="InterPro" id="IPR009736">
    <property type="entry name" value="DUF1307"/>
</dbReference>
<dbReference type="EMBL" id="JAVDYJ010000001">
    <property type="protein sequence ID" value="MDR7348258.1"/>
    <property type="molecule type" value="Genomic_DNA"/>
</dbReference>
<dbReference type="Proteomes" id="UP001183794">
    <property type="component" value="Unassembled WGS sequence"/>
</dbReference>